<reference evidence="1 2" key="2">
    <citation type="journal article" date="2021" name="Genomics">
        <title>High-quality reference genome for Clonorchis sinensis.</title>
        <authorList>
            <person name="Young N.D."/>
            <person name="Stroehlein A.J."/>
            <person name="Kinkar L."/>
            <person name="Wang T."/>
            <person name="Sohn W.M."/>
            <person name="Chang B.C.H."/>
            <person name="Kaur P."/>
            <person name="Weisz D."/>
            <person name="Dudchenko O."/>
            <person name="Aiden E.L."/>
            <person name="Korhonen P.K."/>
            <person name="Gasser R.B."/>
        </authorList>
    </citation>
    <scope>NUCLEOTIDE SEQUENCE [LARGE SCALE GENOMIC DNA]</scope>
    <source>
        <strain evidence="1">Cs-k2</strain>
    </source>
</reference>
<dbReference type="Proteomes" id="UP000286415">
    <property type="component" value="Unassembled WGS sequence"/>
</dbReference>
<dbReference type="InParanoid" id="A0A3R7END0"/>
<evidence type="ECO:0000313" key="2">
    <source>
        <dbReference type="Proteomes" id="UP000286415"/>
    </source>
</evidence>
<name>A0A3R7END0_CLOSI</name>
<protein>
    <submittedName>
        <fullName evidence="1">Uncharacterized protein</fullName>
    </submittedName>
</protein>
<dbReference type="AlphaFoldDB" id="A0A3R7END0"/>
<organism evidence="1 2">
    <name type="scientific">Clonorchis sinensis</name>
    <name type="common">Chinese liver fluke</name>
    <dbReference type="NCBI Taxonomy" id="79923"/>
    <lineage>
        <taxon>Eukaryota</taxon>
        <taxon>Metazoa</taxon>
        <taxon>Spiralia</taxon>
        <taxon>Lophotrochozoa</taxon>
        <taxon>Platyhelminthes</taxon>
        <taxon>Trematoda</taxon>
        <taxon>Digenea</taxon>
        <taxon>Opisthorchiida</taxon>
        <taxon>Opisthorchiata</taxon>
        <taxon>Opisthorchiidae</taxon>
        <taxon>Clonorchis</taxon>
    </lineage>
</organism>
<comment type="caution">
    <text evidence="1">The sequence shown here is derived from an EMBL/GenBank/DDBJ whole genome shotgun (WGS) entry which is preliminary data.</text>
</comment>
<proteinExistence type="predicted"/>
<evidence type="ECO:0000313" key="1">
    <source>
        <dbReference type="EMBL" id="KAG5446196.1"/>
    </source>
</evidence>
<accession>A0A3R7END0</accession>
<dbReference type="EMBL" id="NIRI02000056">
    <property type="protein sequence ID" value="KAG5446196.1"/>
    <property type="molecule type" value="Genomic_DNA"/>
</dbReference>
<gene>
    <name evidence="1" type="ORF">CSKR_112477</name>
</gene>
<reference evidence="1 2" key="1">
    <citation type="journal article" date="2018" name="Biotechnol. Adv.">
        <title>Improved genomic resources and new bioinformatic workflow for the carcinogenic parasite Clonorchis sinensis: Biotechnological implications.</title>
        <authorList>
            <person name="Wang D."/>
            <person name="Korhonen P.K."/>
            <person name="Gasser R.B."/>
            <person name="Young N.D."/>
        </authorList>
    </citation>
    <scope>NUCLEOTIDE SEQUENCE [LARGE SCALE GENOMIC DNA]</scope>
    <source>
        <strain evidence="1">Cs-k2</strain>
    </source>
</reference>
<keyword evidence="2" id="KW-1185">Reference proteome</keyword>
<sequence>MSVAILLLSNKPWLYGSEASVLNTDVMLSMMMMMMIQPWSCTKCSMRLVSYGVDLCHVAENSSPAHDRLRPSWGSSGRRSPRVSVNLMFCLNPNWTDFDKYTHLQITIVRISETPKARYMEVLAVFTRKSVFECVVVLG</sequence>